<dbReference type="InterPro" id="IPR051539">
    <property type="entry name" value="T4SS-coupling_protein"/>
</dbReference>
<dbReference type="Pfam" id="PF14293">
    <property type="entry name" value="YWFCY"/>
    <property type="match status" value="1"/>
</dbReference>
<sequence length="657" mass="74474">MLKSENEMGLKKIVDLTRTISIVILLLHFYFYCYAAFKELGWIHPIGNRLLKNISHTGLLNSIHRSKLIALGFLAISLLGTKGRKDVSVNFKSTLIFLGLGLFFYFGSVWIFYFNEEPKIIATAYILVTTTGYILFLTGGSLLSRLVIQKLSPDVFNKLNETFPQEERLIENKYSMNFRAQYNLKGRTRHSWVNVINGFRGLLVMGLSGSGKTAFVVKQVIQQQIEKGFAMFIHDFKYPDLTNVAYHHFLKNKKSYKKEPQFYIINFDSPVHRCNPLMVKSIKTITDAASASRAIMLGLNQEWMSKQGDFWVESSINYVTALIWFLRKYKDGIYCTLPHVIELAQVEFEKLFTILRAEPTLEALVNPFIAAYNSDAMKQLMGQLSGAAISLGTLSSENLYYVLSGDDFTMDINDPANPKIVCIANNPQISNVYSAVISLYLNNLQKLLKEQEEQPCGIVLEEFANISWHGVDKFLSVCRSYLVSTTLVIQDVSQLVMHYGIKQANVIYAMIGNIISGQVTNETAKSLSERFGNIMQDRNSMTTNSSDNSFSQSRQLDNAIPHSTIASLSAGEFVGVVADNPDQKIERKMFHAELKFPVNSPLKNHYSDLLVQETDPVRQLINKKYIELKTDIKKLVIEEMSRIINTPELSIIIHKKA</sequence>
<evidence type="ECO:0000256" key="1">
    <source>
        <dbReference type="ARBA" id="ARBA00004651"/>
    </source>
</evidence>
<comment type="subcellular location">
    <subcellularLocation>
        <location evidence="1">Cell membrane</location>
        <topology evidence="1">Multi-pass membrane protein</topology>
    </subcellularLocation>
</comment>
<evidence type="ECO:0000256" key="6">
    <source>
        <dbReference type="ARBA" id="ARBA00023136"/>
    </source>
</evidence>
<dbReference type="InterPro" id="IPR003688">
    <property type="entry name" value="TraG/VirD4"/>
</dbReference>
<dbReference type="Pfam" id="PF02534">
    <property type="entry name" value="T4SS-DNA_transf"/>
    <property type="match status" value="1"/>
</dbReference>
<dbReference type="Proteomes" id="UP001226434">
    <property type="component" value="Unassembled WGS sequence"/>
</dbReference>
<dbReference type="RefSeq" id="WP_282335515.1">
    <property type="nucleotide sequence ID" value="NZ_JASBRG010000007.1"/>
</dbReference>
<evidence type="ECO:0000256" key="5">
    <source>
        <dbReference type="ARBA" id="ARBA00022989"/>
    </source>
</evidence>
<dbReference type="SUPFAM" id="SSF52540">
    <property type="entry name" value="P-loop containing nucleoside triphosphate hydrolases"/>
    <property type="match status" value="1"/>
</dbReference>
<gene>
    <name evidence="9" type="ORF">QJ048_16545</name>
</gene>
<feature type="domain" description="YWFCY" evidence="8">
    <location>
        <begin position="5"/>
        <end position="147"/>
    </location>
</feature>
<dbReference type="EMBL" id="JASBRG010000007">
    <property type="protein sequence ID" value="MDI3321406.1"/>
    <property type="molecule type" value="Genomic_DNA"/>
</dbReference>
<evidence type="ECO:0000313" key="10">
    <source>
        <dbReference type="Proteomes" id="UP001226434"/>
    </source>
</evidence>
<protein>
    <submittedName>
        <fullName evidence="9">YWFCY domain-containing protein</fullName>
    </submittedName>
</protein>
<evidence type="ECO:0000259" key="8">
    <source>
        <dbReference type="Pfam" id="PF14293"/>
    </source>
</evidence>
<keyword evidence="6 7" id="KW-0472">Membrane</keyword>
<evidence type="ECO:0000256" key="7">
    <source>
        <dbReference type="SAM" id="Phobius"/>
    </source>
</evidence>
<feature type="transmembrane region" description="Helical" evidence="7">
    <location>
        <begin position="20"/>
        <end position="43"/>
    </location>
</feature>
<dbReference type="CDD" id="cd01127">
    <property type="entry name" value="TrwB_TraG_TraD_VirD4"/>
    <property type="match status" value="1"/>
</dbReference>
<evidence type="ECO:0000256" key="2">
    <source>
        <dbReference type="ARBA" id="ARBA00008806"/>
    </source>
</evidence>
<keyword evidence="3" id="KW-1003">Cell membrane</keyword>
<evidence type="ECO:0000256" key="4">
    <source>
        <dbReference type="ARBA" id="ARBA00022692"/>
    </source>
</evidence>
<feature type="transmembrane region" description="Helical" evidence="7">
    <location>
        <begin position="93"/>
        <end position="114"/>
    </location>
</feature>
<organism evidence="9 10">
    <name type="scientific">Pinibacter soli</name>
    <dbReference type="NCBI Taxonomy" id="3044211"/>
    <lineage>
        <taxon>Bacteria</taxon>
        <taxon>Pseudomonadati</taxon>
        <taxon>Bacteroidota</taxon>
        <taxon>Chitinophagia</taxon>
        <taxon>Chitinophagales</taxon>
        <taxon>Chitinophagaceae</taxon>
        <taxon>Pinibacter</taxon>
    </lineage>
</organism>
<keyword evidence="10" id="KW-1185">Reference proteome</keyword>
<feature type="transmembrane region" description="Helical" evidence="7">
    <location>
        <begin position="63"/>
        <end position="81"/>
    </location>
</feature>
<evidence type="ECO:0000256" key="3">
    <source>
        <dbReference type="ARBA" id="ARBA00022475"/>
    </source>
</evidence>
<reference evidence="9 10" key="1">
    <citation type="submission" date="2023-05" db="EMBL/GenBank/DDBJ databases">
        <title>Genome sequence of Pinibacter sp. MAH-24.</title>
        <authorList>
            <person name="Huq M.A."/>
        </authorList>
    </citation>
    <scope>NUCLEOTIDE SEQUENCE [LARGE SCALE GENOMIC DNA]</scope>
    <source>
        <strain evidence="9 10">MAH-24</strain>
    </source>
</reference>
<keyword evidence="4 7" id="KW-0812">Transmembrane</keyword>
<dbReference type="InterPro" id="IPR025988">
    <property type="entry name" value="YWFCY_dom"/>
</dbReference>
<keyword evidence="5 7" id="KW-1133">Transmembrane helix</keyword>
<evidence type="ECO:0000313" key="9">
    <source>
        <dbReference type="EMBL" id="MDI3321406.1"/>
    </source>
</evidence>
<dbReference type="PANTHER" id="PTHR37937:SF1">
    <property type="entry name" value="CONJUGATIVE TRANSFER: DNA TRANSPORT"/>
    <property type="match status" value="1"/>
</dbReference>
<dbReference type="Gene3D" id="3.40.50.300">
    <property type="entry name" value="P-loop containing nucleotide triphosphate hydrolases"/>
    <property type="match status" value="1"/>
</dbReference>
<proteinExistence type="inferred from homology"/>
<dbReference type="InterPro" id="IPR027417">
    <property type="entry name" value="P-loop_NTPase"/>
</dbReference>
<feature type="transmembrane region" description="Helical" evidence="7">
    <location>
        <begin position="120"/>
        <end position="143"/>
    </location>
</feature>
<dbReference type="PANTHER" id="PTHR37937">
    <property type="entry name" value="CONJUGATIVE TRANSFER: DNA TRANSPORT"/>
    <property type="match status" value="1"/>
</dbReference>
<comment type="caution">
    <text evidence="9">The sequence shown here is derived from an EMBL/GenBank/DDBJ whole genome shotgun (WGS) entry which is preliminary data.</text>
</comment>
<accession>A0ABT6RG22</accession>
<comment type="similarity">
    <text evidence="2">Belongs to the VirD4/TraG family.</text>
</comment>
<name>A0ABT6RG22_9BACT</name>